<reference evidence="2 3" key="1">
    <citation type="submission" date="2021-04" db="EMBL/GenBank/DDBJ databases">
        <title>The genome sequence of type strain Ideonella paludis KCTC 32238.</title>
        <authorList>
            <person name="Liu Y."/>
        </authorList>
    </citation>
    <scope>NUCLEOTIDE SEQUENCE [LARGE SCALE GENOMIC DNA]</scope>
    <source>
        <strain evidence="2 3">KCTC 32238</strain>
    </source>
</reference>
<proteinExistence type="predicted"/>
<organism evidence="2 3">
    <name type="scientific">Ideonella paludis</name>
    <dbReference type="NCBI Taxonomy" id="1233411"/>
    <lineage>
        <taxon>Bacteria</taxon>
        <taxon>Pseudomonadati</taxon>
        <taxon>Pseudomonadota</taxon>
        <taxon>Betaproteobacteria</taxon>
        <taxon>Burkholderiales</taxon>
        <taxon>Sphaerotilaceae</taxon>
        <taxon>Ideonella</taxon>
    </lineage>
</organism>
<sequence>MERCRPNFKLKAVVFPCALLSLAAPMFAFAAAACSVVELAPQASSSGVTALGDSGQVAGWVLYPSKTLSSTVVWKGSRVLTYDGTIPNCRRSATEFGSPLHISAISPNGTVAGSFACDQGMIARDEAFWVKRVGQTAATYPFAYPEDWAGYTPTGVSDAGSVVGLRSSLINRQVIGPFARGLLDSQTLAPRTFAYLGAGNGGLTAISSGLESQSNPPAMIRHSAATWIDGEKAIAWQQAEGGVSPFLEYRSTARTTWVAAIEFNAWPGAVVVQRRDTGQQTARIEPQQDGATFAVGKPVLSANGQWLSYVEHQRINPSLQTVFLVRLKDGLPTGPAQVIANASGDVISISNSGQVLGRFTDPVSRQSKWFVRLATGTTLAVEDTVSGLTSVSNGLMNPRGDIALTGIYRDKTSALRLSCSD</sequence>
<name>A0ABS5DW35_9BURK</name>
<feature type="chain" id="PRO_5046153024" evidence="1">
    <location>
        <begin position="31"/>
        <end position="421"/>
    </location>
</feature>
<gene>
    <name evidence="2" type="ORF">KAK11_08490</name>
</gene>
<keyword evidence="1" id="KW-0732">Signal</keyword>
<evidence type="ECO:0000256" key="1">
    <source>
        <dbReference type="SAM" id="SignalP"/>
    </source>
</evidence>
<dbReference type="Proteomes" id="UP000672097">
    <property type="component" value="Unassembled WGS sequence"/>
</dbReference>
<evidence type="ECO:0000313" key="3">
    <source>
        <dbReference type="Proteomes" id="UP000672097"/>
    </source>
</evidence>
<keyword evidence="3" id="KW-1185">Reference proteome</keyword>
<evidence type="ECO:0000313" key="2">
    <source>
        <dbReference type="EMBL" id="MBQ0935363.1"/>
    </source>
</evidence>
<feature type="signal peptide" evidence="1">
    <location>
        <begin position="1"/>
        <end position="30"/>
    </location>
</feature>
<dbReference type="EMBL" id="JAGQDG010000003">
    <property type="protein sequence ID" value="MBQ0935363.1"/>
    <property type="molecule type" value="Genomic_DNA"/>
</dbReference>
<comment type="caution">
    <text evidence="2">The sequence shown here is derived from an EMBL/GenBank/DDBJ whole genome shotgun (WGS) entry which is preliminary data.</text>
</comment>
<accession>A0ABS5DW35</accession>
<protein>
    <submittedName>
        <fullName evidence="2">Uncharacterized protein</fullName>
    </submittedName>
</protein>
<dbReference type="RefSeq" id="WP_210808258.1">
    <property type="nucleotide sequence ID" value="NZ_JAGQDG010000003.1"/>
</dbReference>
<dbReference type="PROSITE" id="PS51257">
    <property type="entry name" value="PROKAR_LIPOPROTEIN"/>
    <property type="match status" value="1"/>
</dbReference>